<dbReference type="WBParaSite" id="ALUE_0000157701-mRNA-1">
    <property type="protein sequence ID" value="ALUE_0000157701-mRNA-1"/>
    <property type="gene ID" value="ALUE_0000157701"/>
</dbReference>
<evidence type="ECO:0000256" key="1">
    <source>
        <dbReference type="SAM" id="Phobius"/>
    </source>
</evidence>
<feature type="transmembrane region" description="Helical" evidence="1">
    <location>
        <begin position="6"/>
        <end position="23"/>
    </location>
</feature>
<dbReference type="Proteomes" id="UP000036681">
    <property type="component" value="Unplaced"/>
</dbReference>
<reference evidence="3" key="1">
    <citation type="submission" date="2017-02" db="UniProtKB">
        <authorList>
            <consortium name="WormBaseParasite"/>
        </authorList>
    </citation>
    <scope>IDENTIFICATION</scope>
</reference>
<evidence type="ECO:0000313" key="2">
    <source>
        <dbReference type="Proteomes" id="UP000036681"/>
    </source>
</evidence>
<organism evidence="2 3">
    <name type="scientific">Ascaris lumbricoides</name>
    <name type="common">Giant roundworm</name>
    <dbReference type="NCBI Taxonomy" id="6252"/>
    <lineage>
        <taxon>Eukaryota</taxon>
        <taxon>Metazoa</taxon>
        <taxon>Ecdysozoa</taxon>
        <taxon>Nematoda</taxon>
        <taxon>Chromadorea</taxon>
        <taxon>Rhabditida</taxon>
        <taxon>Spirurina</taxon>
        <taxon>Ascaridomorpha</taxon>
        <taxon>Ascaridoidea</taxon>
        <taxon>Ascarididae</taxon>
        <taxon>Ascaris</taxon>
    </lineage>
</organism>
<name>A0A0M3HJ82_ASCLU</name>
<sequence length="73" mass="8662">MLIYAIVMLIVIFIFALLAIFYYEYANFSEEQEDVLMESEASFTSCVIHKTIRTMRSTRGNPKQENRIERGYR</sequence>
<keyword evidence="1" id="KW-0812">Transmembrane</keyword>
<keyword evidence="1" id="KW-0472">Membrane</keyword>
<proteinExistence type="predicted"/>
<keyword evidence="1" id="KW-1133">Transmembrane helix</keyword>
<evidence type="ECO:0000313" key="3">
    <source>
        <dbReference type="WBParaSite" id="ALUE_0000157701-mRNA-1"/>
    </source>
</evidence>
<protein>
    <submittedName>
        <fullName evidence="3">Col_cuticle_N domain-containing protein</fullName>
    </submittedName>
</protein>
<dbReference type="AlphaFoldDB" id="A0A0M3HJ82"/>
<accession>A0A0M3HJ82</accession>
<keyword evidence="2" id="KW-1185">Reference proteome</keyword>